<dbReference type="PANTHER" id="PTHR11592:SF78">
    <property type="entry name" value="GLUTATHIONE PEROXIDASE"/>
    <property type="match status" value="1"/>
</dbReference>
<feature type="active site" evidence="4">
    <location>
        <position position="35"/>
    </location>
</feature>
<keyword evidence="2 5" id="KW-0575">Peroxidase</keyword>
<dbReference type="PROSITE" id="PS51352">
    <property type="entry name" value="THIOREDOXIN_2"/>
    <property type="match status" value="1"/>
</dbReference>
<proteinExistence type="inferred from homology"/>
<dbReference type="GO" id="GO:0034599">
    <property type="term" value="P:cellular response to oxidative stress"/>
    <property type="evidence" value="ECO:0007669"/>
    <property type="project" value="TreeGrafter"/>
</dbReference>
<dbReference type="Proteomes" id="UP000199006">
    <property type="component" value="Unassembled WGS sequence"/>
</dbReference>
<dbReference type="GO" id="GO:0004601">
    <property type="term" value="F:peroxidase activity"/>
    <property type="evidence" value="ECO:0007669"/>
    <property type="project" value="UniProtKB-KW"/>
</dbReference>
<keyword evidence="8" id="KW-1185">Reference proteome</keyword>
<reference evidence="7 8" key="1">
    <citation type="submission" date="2016-10" db="EMBL/GenBank/DDBJ databases">
        <authorList>
            <person name="de Groot N.N."/>
        </authorList>
    </citation>
    <scope>NUCLEOTIDE SEQUENCE [LARGE SCALE GENOMIC DNA]</scope>
    <source>
        <strain evidence="7 8">ATCC 51327</strain>
    </source>
</reference>
<name>A0A1I4JNV0_9FIRM</name>
<dbReference type="Gene3D" id="3.40.30.10">
    <property type="entry name" value="Glutaredoxin"/>
    <property type="match status" value="1"/>
</dbReference>
<dbReference type="CDD" id="cd00340">
    <property type="entry name" value="GSH_Peroxidase"/>
    <property type="match status" value="1"/>
</dbReference>
<protein>
    <recommendedName>
        <fullName evidence="5">Glutathione peroxidase</fullName>
    </recommendedName>
</protein>
<dbReference type="STRING" id="29563.SAMN02983006_01750"/>
<sequence>MNIYDFKAKLNNGQEKKLADFKGEVLLIVNTASKCGFTPQYEGLEKLYQEHNEAGFEVLGFPCNQFLEQDPGNNEEIKQFCKINYGVTFPLFAKVEVNGENAHPLFNYLKENAPDHGFEEDKEMSAKLKEILTEHYPSYLENHEIRWNFTKFLIDKDGNIVDRFEPTVEPEEMEARIKSLL</sequence>
<dbReference type="EMBL" id="FOTI01000024">
    <property type="protein sequence ID" value="SFL67903.1"/>
    <property type="molecule type" value="Genomic_DNA"/>
</dbReference>
<evidence type="ECO:0000313" key="7">
    <source>
        <dbReference type="EMBL" id="SFL67903.1"/>
    </source>
</evidence>
<evidence type="ECO:0000256" key="1">
    <source>
        <dbReference type="ARBA" id="ARBA00006926"/>
    </source>
</evidence>
<dbReference type="InterPro" id="IPR029760">
    <property type="entry name" value="GPX_CS"/>
</dbReference>
<gene>
    <name evidence="7" type="ORF">SAMN02983006_01750</name>
</gene>
<dbReference type="InterPro" id="IPR036249">
    <property type="entry name" value="Thioredoxin-like_sf"/>
</dbReference>
<comment type="similarity">
    <text evidence="1 5">Belongs to the glutathione peroxidase family.</text>
</comment>
<evidence type="ECO:0000259" key="6">
    <source>
        <dbReference type="PROSITE" id="PS51352"/>
    </source>
</evidence>
<evidence type="ECO:0000256" key="3">
    <source>
        <dbReference type="ARBA" id="ARBA00023002"/>
    </source>
</evidence>
<feature type="domain" description="Thioredoxin" evidence="6">
    <location>
        <begin position="1"/>
        <end position="181"/>
    </location>
</feature>
<dbReference type="PRINTS" id="PR01011">
    <property type="entry name" value="GLUTPROXDASE"/>
</dbReference>
<evidence type="ECO:0000256" key="2">
    <source>
        <dbReference type="ARBA" id="ARBA00022559"/>
    </source>
</evidence>
<dbReference type="PANTHER" id="PTHR11592">
    <property type="entry name" value="GLUTATHIONE PEROXIDASE"/>
    <property type="match status" value="1"/>
</dbReference>
<dbReference type="PIRSF" id="PIRSF000303">
    <property type="entry name" value="Glutathion_perox"/>
    <property type="match status" value="1"/>
</dbReference>
<evidence type="ECO:0000256" key="4">
    <source>
        <dbReference type="PIRSR" id="PIRSR000303-1"/>
    </source>
</evidence>
<organism evidence="7 8">
    <name type="scientific">Halanaerobium salsuginis</name>
    <dbReference type="NCBI Taxonomy" id="29563"/>
    <lineage>
        <taxon>Bacteria</taxon>
        <taxon>Bacillati</taxon>
        <taxon>Bacillota</taxon>
        <taxon>Clostridia</taxon>
        <taxon>Halanaerobiales</taxon>
        <taxon>Halanaerobiaceae</taxon>
        <taxon>Halanaerobium</taxon>
    </lineage>
</organism>
<evidence type="ECO:0000256" key="5">
    <source>
        <dbReference type="RuleBase" id="RU000499"/>
    </source>
</evidence>
<dbReference type="InterPro" id="IPR013766">
    <property type="entry name" value="Thioredoxin_domain"/>
</dbReference>
<dbReference type="RefSeq" id="WP_089861841.1">
    <property type="nucleotide sequence ID" value="NZ_FOTI01000024.1"/>
</dbReference>
<dbReference type="OrthoDB" id="9809733at2"/>
<keyword evidence="3 5" id="KW-0560">Oxidoreductase</keyword>
<dbReference type="FunFam" id="3.40.30.10:FF:000010">
    <property type="entry name" value="Glutathione peroxidase"/>
    <property type="match status" value="1"/>
</dbReference>
<dbReference type="Pfam" id="PF00255">
    <property type="entry name" value="GSHPx"/>
    <property type="match status" value="1"/>
</dbReference>
<dbReference type="AlphaFoldDB" id="A0A1I4JNV0"/>
<dbReference type="PROSITE" id="PS00763">
    <property type="entry name" value="GLUTATHIONE_PEROXID_2"/>
    <property type="match status" value="1"/>
</dbReference>
<evidence type="ECO:0000313" key="8">
    <source>
        <dbReference type="Proteomes" id="UP000199006"/>
    </source>
</evidence>
<dbReference type="InterPro" id="IPR000889">
    <property type="entry name" value="Glutathione_peroxidase"/>
</dbReference>
<dbReference type="PROSITE" id="PS51355">
    <property type="entry name" value="GLUTATHIONE_PEROXID_3"/>
    <property type="match status" value="1"/>
</dbReference>
<dbReference type="SUPFAM" id="SSF52833">
    <property type="entry name" value="Thioredoxin-like"/>
    <property type="match status" value="1"/>
</dbReference>
<accession>A0A1I4JNV0</accession>